<dbReference type="Gene3D" id="3.40.50.1110">
    <property type="entry name" value="SGNH hydrolase"/>
    <property type="match status" value="1"/>
</dbReference>
<dbReference type="EMBL" id="CAEZSE010000114">
    <property type="protein sequence ID" value="CAB4537375.1"/>
    <property type="molecule type" value="Genomic_DNA"/>
</dbReference>
<dbReference type="AlphaFoldDB" id="A0A6J6BEU9"/>
<accession>A0A6J6BEU9</accession>
<proteinExistence type="predicted"/>
<feature type="transmembrane region" description="Helical" evidence="2">
    <location>
        <begin position="93"/>
        <end position="110"/>
    </location>
</feature>
<feature type="transmembrane region" description="Helical" evidence="2">
    <location>
        <begin position="64"/>
        <end position="81"/>
    </location>
</feature>
<feature type="compositionally biased region" description="Polar residues" evidence="1">
    <location>
        <begin position="156"/>
        <end position="171"/>
    </location>
</feature>
<evidence type="ECO:0000256" key="2">
    <source>
        <dbReference type="SAM" id="Phobius"/>
    </source>
</evidence>
<organism evidence="3">
    <name type="scientific">freshwater metagenome</name>
    <dbReference type="NCBI Taxonomy" id="449393"/>
    <lineage>
        <taxon>unclassified sequences</taxon>
        <taxon>metagenomes</taxon>
        <taxon>ecological metagenomes</taxon>
    </lineage>
</organism>
<feature type="transmembrane region" description="Helical" evidence="2">
    <location>
        <begin position="122"/>
        <end position="143"/>
    </location>
</feature>
<reference evidence="3" key="1">
    <citation type="submission" date="2020-05" db="EMBL/GenBank/DDBJ databases">
        <authorList>
            <person name="Chiriac C."/>
            <person name="Salcher M."/>
            <person name="Ghai R."/>
            <person name="Kavagutti S V."/>
        </authorList>
    </citation>
    <scope>NUCLEOTIDE SEQUENCE</scope>
</reference>
<feature type="transmembrane region" description="Helical" evidence="2">
    <location>
        <begin position="35"/>
        <end position="52"/>
    </location>
</feature>
<dbReference type="SUPFAM" id="SSF52266">
    <property type="entry name" value="SGNH hydrolase"/>
    <property type="match status" value="1"/>
</dbReference>
<feature type="transmembrane region" description="Helical" evidence="2">
    <location>
        <begin position="7"/>
        <end position="29"/>
    </location>
</feature>
<gene>
    <name evidence="3" type="ORF">UFOPK1353_00741</name>
</gene>
<name>A0A6J6BEU9_9ZZZZ</name>
<evidence type="ECO:0000256" key="1">
    <source>
        <dbReference type="SAM" id="MobiDB-lite"/>
    </source>
</evidence>
<protein>
    <submittedName>
        <fullName evidence="3">Unannotated protein</fullName>
    </submittedName>
</protein>
<dbReference type="InterPro" id="IPR036514">
    <property type="entry name" value="SGNH_hydro_sf"/>
</dbReference>
<keyword evidence="2" id="KW-0812">Transmembrane</keyword>
<feature type="region of interest" description="Disordered" evidence="1">
    <location>
        <begin position="156"/>
        <end position="176"/>
    </location>
</feature>
<sequence length="446" mass="49760">MFANSIKLSLFTNIGSPLTIAIIGSAPWMLFSQRLSLALLTPLALLTALMFSDRCHDKNFRIRTVLPLALLLLIQLLQIHYGVIPEASPNHRTLFRVLLISIVPLIFVICQKVTIRNVITANVLVLLVGLVVVEGTLTVLSPMKSEQNKWSDLASQFDESPKPETSPTISMDGQHRLTTDQPKSFTQRVFFYGGSTTFNREVSDADTYPSLTQKLLNEEAGAIKVENRGTIGASAVDLLRFLQENETDLLNTKKGDTSQGLHRGDIVIFYIGVNEAKNAIVYRDPITRLSLQFSTFESASNWVFKHTNVGYSLNNLLAIGKASIDENNLAEMKLALDTAESFTTDRGATFIPIIQPHVFTKSDPFKYEQAIRDQMNQFPDEIDKVYPRLADLVLSLDNAADARNIFNNLKTSPYFDWCHVDKLGNQEIAVFMSKVIKPFIIEASGS</sequence>
<keyword evidence="2" id="KW-0472">Membrane</keyword>
<evidence type="ECO:0000313" key="3">
    <source>
        <dbReference type="EMBL" id="CAB4537375.1"/>
    </source>
</evidence>
<keyword evidence="2" id="KW-1133">Transmembrane helix</keyword>